<name>A0ABU6MJ14_9BACI</name>
<feature type="transmembrane region" description="Helical" evidence="1">
    <location>
        <begin position="91"/>
        <end position="113"/>
    </location>
</feature>
<dbReference type="EMBL" id="JARMAB010000025">
    <property type="protein sequence ID" value="MED1204657.1"/>
    <property type="molecule type" value="Genomic_DNA"/>
</dbReference>
<keyword evidence="1" id="KW-0812">Transmembrane</keyword>
<dbReference type="InterPro" id="IPR025441">
    <property type="entry name" value="DUF4181"/>
</dbReference>
<evidence type="ECO:0000313" key="3">
    <source>
        <dbReference type="Proteomes" id="UP001341444"/>
    </source>
</evidence>
<comment type="caution">
    <text evidence="2">The sequence shown here is derived from an EMBL/GenBank/DDBJ whole genome shotgun (WGS) entry which is preliminary data.</text>
</comment>
<accession>A0ABU6MJ14</accession>
<proteinExistence type="predicted"/>
<feature type="transmembrane region" description="Helical" evidence="1">
    <location>
        <begin position="39"/>
        <end position="57"/>
    </location>
</feature>
<keyword evidence="1" id="KW-0472">Membrane</keyword>
<feature type="transmembrane region" description="Helical" evidence="1">
    <location>
        <begin position="63"/>
        <end position="84"/>
    </location>
</feature>
<dbReference type="Pfam" id="PF13789">
    <property type="entry name" value="DUF4181"/>
    <property type="match status" value="1"/>
</dbReference>
<keyword evidence="3" id="KW-1185">Reference proteome</keyword>
<gene>
    <name evidence="2" type="ORF">P4T90_16545</name>
</gene>
<organism evidence="2 3">
    <name type="scientific">Heyndrickxia acidicola</name>
    <dbReference type="NCBI Taxonomy" id="209389"/>
    <lineage>
        <taxon>Bacteria</taxon>
        <taxon>Bacillati</taxon>
        <taxon>Bacillota</taxon>
        <taxon>Bacilli</taxon>
        <taxon>Bacillales</taxon>
        <taxon>Bacillaceae</taxon>
        <taxon>Heyndrickxia</taxon>
    </lineage>
</organism>
<reference evidence="2 3" key="1">
    <citation type="submission" date="2023-03" db="EMBL/GenBank/DDBJ databases">
        <title>Bacillus Genome Sequencing.</title>
        <authorList>
            <person name="Dunlap C."/>
        </authorList>
    </citation>
    <scope>NUCLEOTIDE SEQUENCE [LARGE SCALE GENOMIC DNA]</scope>
    <source>
        <strain evidence="2 3">B-23453</strain>
    </source>
</reference>
<dbReference type="RefSeq" id="WP_198160314.1">
    <property type="nucleotide sequence ID" value="NZ_JARMAB010000025.1"/>
</dbReference>
<feature type="transmembrane region" description="Helical" evidence="1">
    <location>
        <begin position="6"/>
        <end position="27"/>
    </location>
</feature>
<protein>
    <submittedName>
        <fullName evidence="2">DUF4181 domain-containing protein</fullName>
    </submittedName>
</protein>
<evidence type="ECO:0000313" key="2">
    <source>
        <dbReference type="EMBL" id="MED1204657.1"/>
    </source>
</evidence>
<keyword evidence="1" id="KW-1133">Transmembrane helix</keyword>
<evidence type="ECO:0000256" key="1">
    <source>
        <dbReference type="SAM" id="Phobius"/>
    </source>
</evidence>
<sequence length="114" mass="13513">MTFIIIFVYIAITALGELWLGKILKLNKHKNSSYRLDKALNWIETILLLMFIAIMSFTQRFQFHLFLYFGIFVISFRSILELLFSKNKNQYIISLYSLATYIIFIILCTWVGIL</sequence>
<dbReference type="Proteomes" id="UP001341444">
    <property type="component" value="Unassembled WGS sequence"/>
</dbReference>